<protein>
    <submittedName>
        <fullName evidence="3">LAGLIDADG family homing endonuclease</fullName>
    </submittedName>
</protein>
<keyword evidence="3" id="KW-0255">Endonuclease</keyword>
<name>A0A9D6QU88_9BACT</name>
<evidence type="ECO:0000256" key="1">
    <source>
        <dbReference type="SAM" id="MobiDB-lite"/>
    </source>
</evidence>
<dbReference type="AlphaFoldDB" id="A0A9D6QU88"/>
<keyword evidence="3" id="KW-0378">Hydrolase</keyword>
<sequence>MRKAQTISRQLRRNVGGASETTRQAPSVAECRAYLLGALHDGTFNRYNQRHRFAQLGTDWLSVLKSCLALTDNTSWIYREGRNRKVYVLETRAKFLDTKFDPKRLNSAEEKIAYLRGFFDAEGGIPRSPSARFYIQLVQNDRIKLEKLKQMLISFGIQSGKIHNPSFHIDPDYFRMFISKKSQENFLKIIGSWHPRKIKTLQQRVMI</sequence>
<dbReference type="Pfam" id="PF14528">
    <property type="entry name" value="LAGLIDADG_3"/>
    <property type="match status" value="1"/>
</dbReference>
<organism evidence="3 4">
    <name type="scientific">Candidatus Sungiibacteriota bacterium</name>
    <dbReference type="NCBI Taxonomy" id="2750080"/>
    <lineage>
        <taxon>Bacteria</taxon>
        <taxon>Candidatus Sungiibacteriota</taxon>
    </lineage>
</organism>
<keyword evidence="3" id="KW-0540">Nuclease</keyword>
<feature type="region of interest" description="Disordered" evidence="1">
    <location>
        <begin position="1"/>
        <end position="23"/>
    </location>
</feature>
<dbReference type="PROSITE" id="PS50819">
    <property type="entry name" value="INTEIN_ENDONUCLEASE"/>
    <property type="match status" value="1"/>
</dbReference>
<dbReference type="GO" id="GO:0004519">
    <property type="term" value="F:endonuclease activity"/>
    <property type="evidence" value="ECO:0007669"/>
    <property type="project" value="UniProtKB-KW"/>
</dbReference>
<evidence type="ECO:0000313" key="3">
    <source>
        <dbReference type="EMBL" id="MBI3627907.1"/>
    </source>
</evidence>
<dbReference type="InterPro" id="IPR004860">
    <property type="entry name" value="LAGLIDADG_dom"/>
</dbReference>
<evidence type="ECO:0000259" key="2">
    <source>
        <dbReference type="PROSITE" id="PS50819"/>
    </source>
</evidence>
<feature type="domain" description="DOD-type homing endonuclease" evidence="2">
    <location>
        <begin position="113"/>
        <end position="157"/>
    </location>
</feature>
<dbReference type="InterPro" id="IPR027434">
    <property type="entry name" value="Homing_endonucl"/>
</dbReference>
<reference evidence="3" key="1">
    <citation type="submission" date="2020-07" db="EMBL/GenBank/DDBJ databases">
        <title>Huge and variable diversity of episymbiotic CPR bacteria and DPANN archaea in groundwater ecosystems.</title>
        <authorList>
            <person name="He C.Y."/>
            <person name="Keren R."/>
            <person name="Whittaker M."/>
            <person name="Farag I.F."/>
            <person name="Doudna J."/>
            <person name="Cate J.H.D."/>
            <person name="Banfield J.F."/>
        </authorList>
    </citation>
    <scope>NUCLEOTIDE SEQUENCE</scope>
    <source>
        <strain evidence="3">NC_groundwater_972_Pr1_S-0.2um_49_27</strain>
    </source>
</reference>
<gene>
    <name evidence="3" type="ORF">HY220_04180</name>
</gene>
<dbReference type="Gene3D" id="3.10.28.10">
    <property type="entry name" value="Homing endonucleases"/>
    <property type="match status" value="1"/>
</dbReference>
<dbReference type="EMBL" id="JACQCQ010000013">
    <property type="protein sequence ID" value="MBI3627907.1"/>
    <property type="molecule type" value="Genomic_DNA"/>
</dbReference>
<comment type="caution">
    <text evidence="3">The sequence shown here is derived from an EMBL/GenBank/DDBJ whole genome shotgun (WGS) entry which is preliminary data.</text>
</comment>
<evidence type="ECO:0000313" key="4">
    <source>
        <dbReference type="Proteomes" id="UP000808388"/>
    </source>
</evidence>
<dbReference type="SUPFAM" id="SSF55608">
    <property type="entry name" value="Homing endonucleases"/>
    <property type="match status" value="1"/>
</dbReference>
<dbReference type="InterPro" id="IPR004042">
    <property type="entry name" value="Intein_endonuc_central"/>
</dbReference>
<proteinExistence type="predicted"/>
<accession>A0A9D6QU88</accession>
<dbReference type="Proteomes" id="UP000808388">
    <property type="component" value="Unassembled WGS sequence"/>
</dbReference>